<accession>A0A1W1H5B5</accession>
<dbReference type="EMBL" id="FWEV01000009">
    <property type="protein sequence ID" value="SLM27670.1"/>
    <property type="molecule type" value="Genomic_DNA"/>
</dbReference>
<dbReference type="AlphaFoldDB" id="A0A1W1H5B5"/>
<sequence>MKIMVQKKCKPTNERCQLVYTFFMEKPYKWAWFPRKCKAGNETCLFIYEKIKQFFLT</sequence>
<gene>
    <name evidence="1" type="ORF">MTBBW1_1060021</name>
</gene>
<protein>
    <submittedName>
        <fullName evidence="1">Uncharacterized protein</fullName>
    </submittedName>
</protein>
<evidence type="ECO:0000313" key="1">
    <source>
        <dbReference type="EMBL" id="SLM27670.1"/>
    </source>
</evidence>
<evidence type="ECO:0000313" key="2">
    <source>
        <dbReference type="Proteomes" id="UP000191931"/>
    </source>
</evidence>
<reference evidence="1 2" key="1">
    <citation type="submission" date="2017-03" db="EMBL/GenBank/DDBJ databases">
        <authorList>
            <person name="Afonso C.L."/>
            <person name="Miller P.J."/>
            <person name="Scott M.A."/>
            <person name="Spackman E."/>
            <person name="Goraichik I."/>
            <person name="Dimitrov K.M."/>
            <person name="Suarez D.L."/>
            <person name="Swayne D.E."/>
        </authorList>
    </citation>
    <scope>NUCLEOTIDE SEQUENCE [LARGE SCALE GENOMIC DNA]</scope>
    <source>
        <strain evidence="1">PRJEB14757</strain>
    </source>
</reference>
<organism evidence="1 2">
    <name type="scientific">Desulfamplus magnetovallimortis</name>
    <dbReference type="NCBI Taxonomy" id="1246637"/>
    <lineage>
        <taxon>Bacteria</taxon>
        <taxon>Pseudomonadati</taxon>
        <taxon>Thermodesulfobacteriota</taxon>
        <taxon>Desulfobacteria</taxon>
        <taxon>Desulfobacterales</taxon>
        <taxon>Desulfobacteraceae</taxon>
        <taxon>Desulfamplus</taxon>
    </lineage>
</organism>
<keyword evidence="2" id="KW-1185">Reference proteome</keyword>
<name>A0A1W1H5B5_9BACT</name>
<dbReference type="Proteomes" id="UP000191931">
    <property type="component" value="Unassembled WGS sequence"/>
</dbReference>
<proteinExistence type="predicted"/>
<dbReference type="STRING" id="1246637.MTBBW1_1060021"/>